<feature type="region of interest" description="Disordered" evidence="1">
    <location>
        <begin position="58"/>
        <end position="91"/>
    </location>
</feature>
<organism evidence="2 3">
    <name type="scientific">Capsicum baccatum</name>
    <name type="common">Peruvian pepper</name>
    <dbReference type="NCBI Taxonomy" id="33114"/>
    <lineage>
        <taxon>Eukaryota</taxon>
        <taxon>Viridiplantae</taxon>
        <taxon>Streptophyta</taxon>
        <taxon>Embryophyta</taxon>
        <taxon>Tracheophyta</taxon>
        <taxon>Spermatophyta</taxon>
        <taxon>Magnoliopsida</taxon>
        <taxon>eudicotyledons</taxon>
        <taxon>Gunneridae</taxon>
        <taxon>Pentapetalae</taxon>
        <taxon>asterids</taxon>
        <taxon>lamiids</taxon>
        <taxon>Solanales</taxon>
        <taxon>Solanaceae</taxon>
        <taxon>Solanoideae</taxon>
        <taxon>Capsiceae</taxon>
        <taxon>Capsicum</taxon>
    </lineage>
</organism>
<dbReference type="EMBL" id="MLFT02000011">
    <property type="protein sequence ID" value="PHT34327.1"/>
    <property type="molecule type" value="Genomic_DNA"/>
</dbReference>
<gene>
    <name evidence="2" type="ORF">CQW23_26127</name>
</gene>
<accession>A0A2G2VMY3</accession>
<reference evidence="2 3" key="1">
    <citation type="journal article" date="2017" name="Genome Biol.">
        <title>New reference genome sequences of hot pepper reveal the massive evolution of plant disease-resistance genes by retroduplication.</title>
        <authorList>
            <person name="Kim S."/>
            <person name="Park J."/>
            <person name="Yeom S.I."/>
            <person name="Kim Y.M."/>
            <person name="Seo E."/>
            <person name="Kim K.T."/>
            <person name="Kim M.S."/>
            <person name="Lee J.M."/>
            <person name="Cheong K."/>
            <person name="Shin H.S."/>
            <person name="Kim S.B."/>
            <person name="Han K."/>
            <person name="Lee J."/>
            <person name="Park M."/>
            <person name="Lee H.A."/>
            <person name="Lee H.Y."/>
            <person name="Lee Y."/>
            <person name="Oh S."/>
            <person name="Lee J.H."/>
            <person name="Choi E."/>
            <person name="Choi E."/>
            <person name="Lee S.E."/>
            <person name="Jeon J."/>
            <person name="Kim H."/>
            <person name="Choi G."/>
            <person name="Song H."/>
            <person name="Lee J."/>
            <person name="Lee S.C."/>
            <person name="Kwon J.K."/>
            <person name="Lee H.Y."/>
            <person name="Koo N."/>
            <person name="Hong Y."/>
            <person name="Kim R.W."/>
            <person name="Kang W.H."/>
            <person name="Huh J.H."/>
            <person name="Kang B.C."/>
            <person name="Yang T.J."/>
            <person name="Lee Y.H."/>
            <person name="Bennetzen J.L."/>
            <person name="Choi D."/>
        </authorList>
    </citation>
    <scope>NUCLEOTIDE SEQUENCE [LARGE SCALE GENOMIC DNA]</scope>
    <source>
        <strain evidence="3">cv. PBC81</strain>
    </source>
</reference>
<name>A0A2G2VMY3_CAPBA</name>
<protein>
    <submittedName>
        <fullName evidence="2">Uncharacterized protein</fullName>
    </submittedName>
</protein>
<evidence type="ECO:0000313" key="2">
    <source>
        <dbReference type="EMBL" id="PHT34327.1"/>
    </source>
</evidence>
<evidence type="ECO:0000313" key="3">
    <source>
        <dbReference type="Proteomes" id="UP000224567"/>
    </source>
</evidence>
<proteinExistence type="predicted"/>
<sequence>MKQPKDMDVFSIAEVNYKDNKELSVEKQLTDESLSDELLNFEREEAREHEETKCALTEIGSYSYTPKQPDLDLKNQPSPTAKTSIKETPVL</sequence>
<comment type="caution">
    <text evidence="2">The sequence shown here is derived from an EMBL/GenBank/DDBJ whole genome shotgun (WGS) entry which is preliminary data.</text>
</comment>
<dbReference type="AlphaFoldDB" id="A0A2G2VMY3"/>
<keyword evidence="3" id="KW-1185">Reference proteome</keyword>
<evidence type="ECO:0000256" key="1">
    <source>
        <dbReference type="SAM" id="MobiDB-lite"/>
    </source>
</evidence>
<dbReference type="Proteomes" id="UP000224567">
    <property type="component" value="Unassembled WGS sequence"/>
</dbReference>
<reference evidence="3" key="2">
    <citation type="journal article" date="2017" name="J. Anim. Genet.">
        <title>Multiple reference genome sequences of hot pepper reveal the massive evolution of plant disease resistance genes by retroduplication.</title>
        <authorList>
            <person name="Kim S."/>
            <person name="Park J."/>
            <person name="Yeom S.-I."/>
            <person name="Kim Y.-M."/>
            <person name="Seo E."/>
            <person name="Kim K.-T."/>
            <person name="Kim M.-S."/>
            <person name="Lee J.M."/>
            <person name="Cheong K."/>
            <person name="Shin H.-S."/>
            <person name="Kim S.-B."/>
            <person name="Han K."/>
            <person name="Lee J."/>
            <person name="Park M."/>
            <person name="Lee H.-A."/>
            <person name="Lee H.-Y."/>
            <person name="Lee Y."/>
            <person name="Oh S."/>
            <person name="Lee J.H."/>
            <person name="Choi E."/>
            <person name="Choi E."/>
            <person name="Lee S.E."/>
            <person name="Jeon J."/>
            <person name="Kim H."/>
            <person name="Choi G."/>
            <person name="Song H."/>
            <person name="Lee J."/>
            <person name="Lee S.-C."/>
            <person name="Kwon J.-K."/>
            <person name="Lee H.-Y."/>
            <person name="Koo N."/>
            <person name="Hong Y."/>
            <person name="Kim R.W."/>
            <person name="Kang W.-H."/>
            <person name="Huh J.H."/>
            <person name="Kang B.-C."/>
            <person name="Yang T.-J."/>
            <person name="Lee Y.-H."/>
            <person name="Bennetzen J.L."/>
            <person name="Choi D."/>
        </authorList>
    </citation>
    <scope>NUCLEOTIDE SEQUENCE [LARGE SCALE GENOMIC DNA]</scope>
    <source>
        <strain evidence="3">cv. PBC81</strain>
    </source>
</reference>